<dbReference type="Gene3D" id="3.30.160.60">
    <property type="entry name" value="Classic Zinc Finger"/>
    <property type="match status" value="1"/>
</dbReference>
<dbReference type="PROSITE" id="PS50089">
    <property type="entry name" value="ZF_RING_2"/>
    <property type="match status" value="1"/>
</dbReference>
<organism evidence="25 26">
    <name type="scientific">Psilocybe cyanescens</name>
    <dbReference type="NCBI Taxonomy" id="93625"/>
    <lineage>
        <taxon>Eukaryota</taxon>
        <taxon>Fungi</taxon>
        <taxon>Dikarya</taxon>
        <taxon>Basidiomycota</taxon>
        <taxon>Agaricomycotina</taxon>
        <taxon>Agaricomycetes</taxon>
        <taxon>Agaricomycetidae</taxon>
        <taxon>Agaricales</taxon>
        <taxon>Agaricineae</taxon>
        <taxon>Strophariaceae</taxon>
        <taxon>Psilocybe</taxon>
    </lineage>
</organism>
<gene>
    <name evidence="25" type="ORF">CVT25_012701</name>
</gene>
<evidence type="ECO:0000256" key="7">
    <source>
        <dbReference type="ARBA" id="ARBA00022679"/>
    </source>
</evidence>
<evidence type="ECO:0000256" key="1">
    <source>
        <dbReference type="ARBA" id="ARBA00000900"/>
    </source>
</evidence>
<keyword evidence="9 20" id="KW-0227">DNA damage</keyword>
<dbReference type="Proteomes" id="UP000283269">
    <property type="component" value="Unassembled WGS sequence"/>
</dbReference>
<proteinExistence type="inferred from homology"/>
<evidence type="ECO:0000259" key="22">
    <source>
        <dbReference type="PROSITE" id="PS50089"/>
    </source>
</evidence>
<evidence type="ECO:0000256" key="18">
    <source>
        <dbReference type="ARBA" id="ARBA00082369"/>
    </source>
</evidence>
<name>A0A409VN48_PSICY</name>
<evidence type="ECO:0000256" key="13">
    <source>
        <dbReference type="ARBA" id="ARBA00023125"/>
    </source>
</evidence>
<feature type="region of interest" description="Disordered" evidence="21">
    <location>
        <begin position="355"/>
        <end position="401"/>
    </location>
</feature>
<dbReference type="FunCoup" id="A0A409VN48">
    <property type="interactions" value="163"/>
</dbReference>
<dbReference type="PROSITE" id="PS51908">
    <property type="entry name" value="ZF_UBZ4"/>
    <property type="match status" value="1"/>
</dbReference>
<dbReference type="Pfam" id="PF13923">
    <property type="entry name" value="zf-C3HC4_2"/>
    <property type="match status" value="1"/>
</dbReference>
<evidence type="ECO:0000256" key="6">
    <source>
        <dbReference type="ARBA" id="ARBA00015551"/>
    </source>
</evidence>
<keyword evidence="15" id="KW-0539">Nucleus</keyword>
<protein>
    <recommendedName>
        <fullName evidence="6">Postreplication repair E3 ubiquitin-protein ligase RAD18</fullName>
        <ecNumber evidence="5">2.3.2.27</ecNumber>
    </recommendedName>
    <alternativeName>
        <fullName evidence="17">Postreplication repair E3 ubiquitin-protein ligase rad18</fullName>
    </alternativeName>
    <alternativeName>
        <fullName evidence="16 18">RING-type E3 ubiquitin transferase RAD18</fullName>
    </alternativeName>
</protein>
<comment type="similarity">
    <text evidence="4">Belongs to the RAD18 family.</text>
</comment>
<evidence type="ECO:0000256" key="4">
    <source>
        <dbReference type="ARBA" id="ARBA00009506"/>
    </source>
</evidence>
<keyword evidence="11" id="KW-0833">Ubl conjugation pathway</keyword>
<feature type="domain" description="SAP" evidence="23">
    <location>
        <begin position="268"/>
        <end position="302"/>
    </location>
</feature>
<dbReference type="InterPro" id="IPR003034">
    <property type="entry name" value="SAP_dom"/>
</dbReference>
<dbReference type="OrthoDB" id="9049620at2759"/>
<evidence type="ECO:0000256" key="8">
    <source>
        <dbReference type="ARBA" id="ARBA00022723"/>
    </source>
</evidence>
<evidence type="ECO:0000256" key="10">
    <source>
        <dbReference type="ARBA" id="ARBA00022771"/>
    </source>
</evidence>
<evidence type="ECO:0000256" key="14">
    <source>
        <dbReference type="ARBA" id="ARBA00023204"/>
    </source>
</evidence>
<comment type="subcellular location">
    <subcellularLocation>
        <location evidence="2">Nucleus</location>
    </subcellularLocation>
</comment>
<dbReference type="STRING" id="93625.A0A409VN48"/>
<comment type="pathway">
    <text evidence="3">Protein modification; protein ubiquitination.</text>
</comment>
<evidence type="ECO:0000256" key="12">
    <source>
        <dbReference type="ARBA" id="ARBA00022833"/>
    </source>
</evidence>
<sequence>MNFFSEDVPDPTDFPPQTIAPGLRTLDGSFRCDICGELYDAPVTIACGHCFCSACIRTSFSNKQECPTCRKSTNEAHIRPNPVLESVISAWKEARPFVLRLTKREDPRAKDIGASRKRKRTAENASSSSSMMENTPGPSRDLLSPTPTRQLKAKSPLKAKKSKEQSHDDVELNLAPSWDAEEELVPQSSKLAPRNADFVTCPMCQKLMPYRELNTHLDNQCKDIASHDTAAKSWSMLMGRGKNGQQKGKHKKKESDSDDEYPLALTTYTTLKDKQLKDMLIEQELPTTGTRSHWEQRHRQWITFYNANLDKSKPNRKTKADLRKDLKQWEEENPKKKKTVITDVKTYQKEQKSEFARLIEAARPKKSEPPNSKNAARSIPLSKTPPPMASSSAIVITSEEE</sequence>
<dbReference type="SMART" id="SM00184">
    <property type="entry name" value="RING"/>
    <property type="match status" value="1"/>
</dbReference>
<dbReference type="InterPro" id="IPR017907">
    <property type="entry name" value="Znf_RING_CS"/>
</dbReference>
<dbReference type="PROSITE" id="PS00518">
    <property type="entry name" value="ZF_RING_1"/>
    <property type="match status" value="1"/>
</dbReference>
<comment type="caution">
    <text evidence="25">The sequence shown here is derived from an EMBL/GenBank/DDBJ whole genome shotgun (WGS) entry which is preliminary data.</text>
</comment>
<evidence type="ECO:0000256" key="5">
    <source>
        <dbReference type="ARBA" id="ARBA00012483"/>
    </source>
</evidence>
<dbReference type="PROSITE" id="PS50800">
    <property type="entry name" value="SAP"/>
    <property type="match status" value="1"/>
</dbReference>
<feature type="region of interest" description="Disordered" evidence="21">
    <location>
        <begin position="238"/>
        <end position="260"/>
    </location>
</feature>
<dbReference type="InterPro" id="IPR004580">
    <property type="entry name" value="Rad18_fungi"/>
</dbReference>
<evidence type="ECO:0000256" key="9">
    <source>
        <dbReference type="ARBA" id="ARBA00022763"/>
    </source>
</evidence>
<dbReference type="GO" id="GO:0003697">
    <property type="term" value="F:single-stranded DNA binding"/>
    <property type="evidence" value="ECO:0007669"/>
    <property type="project" value="InterPro"/>
</dbReference>
<reference evidence="25 26" key="1">
    <citation type="journal article" date="2018" name="Evol. Lett.">
        <title>Horizontal gene cluster transfer increased hallucinogenic mushroom diversity.</title>
        <authorList>
            <person name="Reynolds H.T."/>
            <person name="Vijayakumar V."/>
            <person name="Gluck-Thaler E."/>
            <person name="Korotkin H.B."/>
            <person name="Matheny P.B."/>
            <person name="Slot J.C."/>
        </authorList>
    </citation>
    <scope>NUCLEOTIDE SEQUENCE [LARGE SCALE GENOMIC DNA]</scope>
    <source>
        <strain evidence="25 26">2631</strain>
    </source>
</reference>
<dbReference type="SUPFAM" id="SSF57850">
    <property type="entry name" value="RING/U-box"/>
    <property type="match status" value="1"/>
</dbReference>
<accession>A0A409VN48</accession>
<evidence type="ECO:0000256" key="17">
    <source>
        <dbReference type="ARBA" id="ARBA00074353"/>
    </source>
</evidence>
<evidence type="ECO:0000259" key="23">
    <source>
        <dbReference type="PROSITE" id="PS50800"/>
    </source>
</evidence>
<dbReference type="SMART" id="SM00513">
    <property type="entry name" value="SAP"/>
    <property type="match status" value="1"/>
</dbReference>
<evidence type="ECO:0000256" key="11">
    <source>
        <dbReference type="ARBA" id="ARBA00022786"/>
    </source>
</evidence>
<dbReference type="PANTHER" id="PTHR14134">
    <property type="entry name" value="E3 UBIQUITIN-PROTEIN LIGASE RAD18"/>
    <property type="match status" value="1"/>
</dbReference>
<dbReference type="GO" id="GO:0006513">
    <property type="term" value="P:protein monoubiquitination"/>
    <property type="evidence" value="ECO:0007669"/>
    <property type="project" value="InterPro"/>
</dbReference>
<dbReference type="UniPathway" id="UPA00143"/>
<keyword evidence="8" id="KW-0479">Metal-binding</keyword>
<dbReference type="EMBL" id="NHYD01003971">
    <property type="protein sequence ID" value="PPQ67673.1"/>
    <property type="molecule type" value="Genomic_DNA"/>
</dbReference>
<dbReference type="GO" id="GO:0097505">
    <property type="term" value="C:Rad6-Rad18 complex"/>
    <property type="evidence" value="ECO:0007669"/>
    <property type="project" value="TreeGrafter"/>
</dbReference>
<feature type="compositionally biased region" description="Low complexity" evidence="21">
    <location>
        <begin position="123"/>
        <end position="135"/>
    </location>
</feature>
<dbReference type="GO" id="GO:0008270">
    <property type="term" value="F:zinc ion binding"/>
    <property type="evidence" value="ECO:0007669"/>
    <property type="project" value="UniProtKB-KW"/>
</dbReference>
<evidence type="ECO:0000313" key="25">
    <source>
        <dbReference type="EMBL" id="PPQ67673.1"/>
    </source>
</evidence>
<evidence type="ECO:0000256" key="20">
    <source>
        <dbReference type="PROSITE-ProRule" id="PRU01256"/>
    </source>
</evidence>
<dbReference type="InParanoid" id="A0A409VN48"/>
<dbReference type="SMART" id="SM00734">
    <property type="entry name" value="ZnF_Rad18"/>
    <property type="match status" value="1"/>
</dbReference>
<evidence type="ECO:0000256" key="21">
    <source>
        <dbReference type="SAM" id="MobiDB-lite"/>
    </source>
</evidence>
<dbReference type="PANTHER" id="PTHR14134:SF2">
    <property type="entry name" value="E3 UBIQUITIN-PROTEIN LIGASE RAD18"/>
    <property type="match status" value="1"/>
</dbReference>
<dbReference type="InterPro" id="IPR013083">
    <property type="entry name" value="Znf_RING/FYVE/PHD"/>
</dbReference>
<feature type="compositionally biased region" description="Basic residues" evidence="21">
    <location>
        <begin position="151"/>
        <end position="161"/>
    </location>
</feature>
<comment type="catalytic activity">
    <reaction evidence="1">
        <text>S-ubiquitinyl-[E2 ubiquitin-conjugating enzyme]-L-cysteine + [acceptor protein]-L-lysine = [E2 ubiquitin-conjugating enzyme]-L-cysteine + N(6)-ubiquitinyl-[acceptor protein]-L-lysine.</text>
        <dbReference type="EC" id="2.3.2.27"/>
    </reaction>
</comment>
<feature type="domain" description="RING-type" evidence="22">
    <location>
        <begin position="32"/>
        <end position="70"/>
    </location>
</feature>
<dbReference type="AlphaFoldDB" id="A0A409VN48"/>
<dbReference type="GO" id="GO:0061630">
    <property type="term" value="F:ubiquitin protein ligase activity"/>
    <property type="evidence" value="ECO:0007669"/>
    <property type="project" value="UniProtKB-EC"/>
</dbReference>
<keyword evidence="10 19" id="KW-0863">Zinc-finger</keyword>
<dbReference type="InterPro" id="IPR039577">
    <property type="entry name" value="Rad18"/>
</dbReference>
<dbReference type="Gene3D" id="3.30.40.10">
    <property type="entry name" value="Zinc/RING finger domain, C3HC4 (zinc finger)"/>
    <property type="match status" value="1"/>
</dbReference>
<dbReference type="NCBIfam" id="TIGR00599">
    <property type="entry name" value="rad18"/>
    <property type="match status" value="1"/>
</dbReference>
<keyword evidence="13" id="KW-0238">DNA-binding</keyword>
<keyword evidence="26" id="KW-1185">Reference proteome</keyword>
<dbReference type="GO" id="GO:0006301">
    <property type="term" value="P:DNA damage tolerance"/>
    <property type="evidence" value="ECO:0007669"/>
    <property type="project" value="InterPro"/>
</dbReference>
<keyword evidence="7" id="KW-0808">Transferase</keyword>
<dbReference type="InterPro" id="IPR006642">
    <property type="entry name" value="Rad18_UBZ4"/>
</dbReference>
<evidence type="ECO:0000256" key="2">
    <source>
        <dbReference type="ARBA" id="ARBA00004123"/>
    </source>
</evidence>
<dbReference type="EC" id="2.3.2.27" evidence="5"/>
<dbReference type="GO" id="GO:0005634">
    <property type="term" value="C:nucleus"/>
    <property type="evidence" value="ECO:0007669"/>
    <property type="project" value="UniProtKB-SubCell"/>
</dbReference>
<evidence type="ECO:0000313" key="26">
    <source>
        <dbReference type="Proteomes" id="UP000283269"/>
    </source>
</evidence>
<dbReference type="InterPro" id="IPR001841">
    <property type="entry name" value="Znf_RING"/>
</dbReference>
<keyword evidence="12" id="KW-0862">Zinc</keyword>
<dbReference type="FunFam" id="3.30.40.10:FF:000172">
    <property type="entry name" value="E3 ubiquitin-protein ligase RAD18"/>
    <property type="match status" value="1"/>
</dbReference>
<evidence type="ECO:0000256" key="15">
    <source>
        <dbReference type="ARBA" id="ARBA00023242"/>
    </source>
</evidence>
<evidence type="ECO:0000259" key="24">
    <source>
        <dbReference type="PROSITE" id="PS51908"/>
    </source>
</evidence>
<feature type="region of interest" description="Disordered" evidence="21">
    <location>
        <begin position="108"/>
        <end position="170"/>
    </location>
</feature>
<keyword evidence="14 20" id="KW-0234">DNA repair</keyword>
<evidence type="ECO:0000256" key="16">
    <source>
        <dbReference type="ARBA" id="ARBA00031783"/>
    </source>
</evidence>
<evidence type="ECO:0000256" key="3">
    <source>
        <dbReference type="ARBA" id="ARBA00004906"/>
    </source>
</evidence>
<feature type="domain" description="UBZ4-type" evidence="24">
    <location>
        <begin position="198"/>
        <end position="226"/>
    </location>
</feature>
<feature type="compositionally biased region" description="Basic and acidic residues" evidence="21">
    <location>
        <begin position="355"/>
        <end position="368"/>
    </location>
</feature>
<evidence type="ECO:0000256" key="19">
    <source>
        <dbReference type="PROSITE-ProRule" id="PRU00175"/>
    </source>
</evidence>
<dbReference type="GO" id="GO:0006281">
    <property type="term" value="P:DNA repair"/>
    <property type="evidence" value="ECO:0007669"/>
    <property type="project" value="UniProtKB-KW"/>
</dbReference>